<name>A0A0G0HBF9_9BACT</name>
<dbReference type="Gene3D" id="4.10.410.60">
    <property type="match status" value="1"/>
</dbReference>
<keyword evidence="3 4" id="KW-0687">Ribonucleoprotein</keyword>
<dbReference type="PRINTS" id="PR00064">
    <property type="entry name" value="RIBOSOMALL35"/>
</dbReference>
<dbReference type="GO" id="GO:0005840">
    <property type="term" value="C:ribosome"/>
    <property type="evidence" value="ECO:0007669"/>
    <property type="project" value="UniProtKB-KW"/>
</dbReference>
<dbReference type="EMBL" id="LBSA01000014">
    <property type="protein sequence ID" value="KKQ09434.1"/>
    <property type="molecule type" value="Genomic_DNA"/>
</dbReference>
<accession>A0A0G0HBF9</accession>
<dbReference type="GO" id="GO:1990904">
    <property type="term" value="C:ribonucleoprotein complex"/>
    <property type="evidence" value="ECO:0007669"/>
    <property type="project" value="UniProtKB-KW"/>
</dbReference>
<feature type="region of interest" description="Disordered" evidence="6">
    <location>
        <begin position="27"/>
        <end position="48"/>
    </location>
</feature>
<evidence type="ECO:0000256" key="2">
    <source>
        <dbReference type="ARBA" id="ARBA00022980"/>
    </source>
</evidence>
<comment type="caution">
    <text evidence="7">The sequence shown here is derived from an EMBL/GenBank/DDBJ whole genome shotgun (WGS) entry which is preliminary data.</text>
</comment>
<protein>
    <recommendedName>
        <fullName evidence="4">Large ribosomal subunit protein bL35</fullName>
    </recommendedName>
</protein>
<reference evidence="7 8" key="1">
    <citation type="journal article" date="2015" name="Nature">
        <title>rRNA introns, odd ribosomes, and small enigmatic genomes across a large radiation of phyla.</title>
        <authorList>
            <person name="Brown C.T."/>
            <person name="Hug L.A."/>
            <person name="Thomas B.C."/>
            <person name="Sharon I."/>
            <person name="Castelle C.J."/>
            <person name="Singh A."/>
            <person name="Wilkins M.J."/>
            <person name="Williams K.H."/>
            <person name="Banfield J.F."/>
        </authorList>
    </citation>
    <scope>NUCLEOTIDE SEQUENCE [LARGE SCALE GENOMIC DNA]</scope>
</reference>
<dbReference type="SUPFAM" id="SSF143034">
    <property type="entry name" value="L35p-like"/>
    <property type="match status" value="1"/>
</dbReference>
<evidence type="ECO:0000256" key="6">
    <source>
        <dbReference type="SAM" id="MobiDB-lite"/>
    </source>
</evidence>
<evidence type="ECO:0000313" key="7">
    <source>
        <dbReference type="EMBL" id="KKQ09434.1"/>
    </source>
</evidence>
<dbReference type="Proteomes" id="UP000034492">
    <property type="component" value="Unassembled WGS sequence"/>
</dbReference>
<dbReference type="InterPro" id="IPR018265">
    <property type="entry name" value="Ribosomal_bL35_CS"/>
</dbReference>
<dbReference type="HAMAP" id="MF_00514">
    <property type="entry name" value="Ribosomal_bL35"/>
    <property type="match status" value="1"/>
</dbReference>
<dbReference type="GO" id="GO:0006412">
    <property type="term" value="P:translation"/>
    <property type="evidence" value="ECO:0007669"/>
    <property type="project" value="UniProtKB-UniRule"/>
</dbReference>
<dbReference type="PATRIC" id="fig|1618426.3.peg.556"/>
<feature type="compositionally biased region" description="Basic residues" evidence="6">
    <location>
        <begin position="28"/>
        <end position="48"/>
    </location>
</feature>
<evidence type="ECO:0000256" key="4">
    <source>
        <dbReference type="HAMAP-Rule" id="MF_00514"/>
    </source>
</evidence>
<sequence>MKKAKRIKQKTHKSLIKRIKITGTGKVMRSHQLRSGHLRRHKSKSALRRHARPVLVSKTQLRSVKRLLGI</sequence>
<dbReference type="InterPro" id="IPR001706">
    <property type="entry name" value="Ribosomal_bL35"/>
</dbReference>
<comment type="similarity">
    <text evidence="1 4 5">Belongs to the bacterial ribosomal protein bL35 family.</text>
</comment>
<dbReference type="GO" id="GO:0003735">
    <property type="term" value="F:structural constituent of ribosome"/>
    <property type="evidence" value="ECO:0007669"/>
    <property type="project" value="InterPro"/>
</dbReference>
<evidence type="ECO:0000256" key="5">
    <source>
        <dbReference type="RuleBase" id="RU000568"/>
    </source>
</evidence>
<dbReference type="PROSITE" id="PS00936">
    <property type="entry name" value="RIBOSOMAL_L35"/>
    <property type="match status" value="1"/>
</dbReference>
<gene>
    <name evidence="4" type="primary">rpmI</name>
    <name evidence="7" type="ORF">US19_C0014G0006</name>
</gene>
<evidence type="ECO:0000256" key="1">
    <source>
        <dbReference type="ARBA" id="ARBA00006598"/>
    </source>
</evidence>
<evidence type="ECO:0000256" key="3">
    <source>
        <dbReference type="ARBA" id="ARBA00023274"/>
    </source>
</evidence>
<proteinExistence type="inferred from homology"/>
<dbReference type="InterPro" id="IPR021137">
    <property type="entry name" value="Ribosomal_bL35-like"/>
</dbReference>
<organism evidence="7 8">
    <name type="scientific">Candidatus Daviesbacteria bacterium GW2011_GWB1_36_5</name>
    <dbReference type="NCBI Taxonomy" id="1618426"/>
    <lineage>
        <taxon>Bacteria</taxon>
        <taxon>Candidatus Daviesiibacteriota</taxon>
    </lineage>
</organism>
<keyword evidence="2 4" id="KW-0689">Ribosomal protein</keyword>
<dbReference type="InterPro" id="IPR037229">
    <property type="entry name" value="Ribosomal_bL35_sf"/>
</dbReference>
<dbReference type="AlphaFoldDB" id="A0A0G0HBF9"/>
<dbReference type="Pfam" id="PF01632">
    <property type="entry name" value="Ribosomal_L35p"/>
    <property type="match status" value="1"/>
</dbReference>
<evidence type="ECO:0000313" key="8">
    <source>
        <dbReference type="Proteomes" id="UP000034492"/>
    </source>
</evidence>